<evidence type="ECO:0000313" key="1">
    <source>
        <dbReference type="EMBL" id="XBH06327.1"/>
    </source>
</evidence>
<sequence length="128" mass="14622">MAKEKSPGSKTRRDLNRYFPDQFAVQTNQDIKGQFQVALAILKAKSKLSMLDQDKMASQTCINMLMLWMSRTIESKGISWLEEEMAPVMNELSRIVAEEMMTRGRLVPPQFLPEGFSYMVGRPGEEAE</sequence>
<dbReference type="RefSeq" id="WP_406699176.1">
    <property type="nucleotide sequence ID" value="NZ_CP155447.1"/>
</dbReference>
<dbReference type="EMBL" id="CP155447">
    <property type="protein sequence ID" value="XBH06327.1"/>
    <property type="molecule type" value="Genomic_DNA"/>
</dbReference>
<dbReference type="AlphaFoldDB" id="A0AAU7CMJ7"/>
<name>A0AAU7CMJ7_9BACT</name>
<reference evidence="1" key="1">
    <citation type="submission" date="2024-05" db="EMBL/GenBank/DDBJ databases">
        <title>Planctomycetes of the genus Singulisphaera possess chitinolytic capabilities.</title>
        <authorList>
            <person name="Ivanova A."/>
        </authorList>
    </citation>
    <scope>NUCLEOTIDE SEQUENCE</scope>
    <source>
        <strain evidence="1">Ch08T</strain>
    </source>
</reference>
<proteinExistence type="predicted"/>
<gene>
    <name evidence="1" type="ORF">V5E97_09895</name>
</gene>
<organism evidence="1">
    <name type="scientific">Singulisphaera sp. Ch08</name>
    <dbReference type="NCBI Taxonomy" id="3120278"/>
    <lineage>
        <taxon>Bacteria</taxon>
        <taxon>Pseudomonadati</taxon>
        <taxon>Planctomycetota</taxon>
        <taxon>Planctomycetia</taxon>
        <taxon>Isosphaerales</taxon>
        <taxon>Isosphaeraceae</taxon>
        <taxon>Singulisphaera</taxon>
    </lineage>
</organism>
<accession>A0AAU7CMJ7</accession>
<protein>
    <submittedName>
        <fullName evidence="1">Uncharacterized protein</fullName>
    </submittedName>
</protein>